<dbReference type="EMBL" id="HAEJ01006876">
    <property type="protein sequence ID" value="SBS47333.1"/>
    <property type="molecule type" value="Transcribed_RNA"/>
</dbReference>
<reference evidence="1" key="2">
    <citation type="submission" date="2016-06" db="EMBL/GenBank/DDBJ databases">
        <title>The genome of a short-lived fish provides insights into sex chromosome evolution and the genetic control of aging.</title>
        <authorList>
            <person name="Reichwald K."/>
            <person name="Felder M."/>
            <person name="Petzold A."/>
            <person name="Koch P."/>
            <person name="Groth M."/>
            <person name="Platzer M."/>
        </authorList>
    </citation>
    <scope>NUCLEOTIDE SEQUENCE</scope>
    <source>
        <tissue evidence="1">Brain</tissue>
    </source>
</reference>
<accession>A0A1A8UJL7</accession>
<reference evidence="1" key="1">
    <citation type="submission" date="2016-05" db="EMBL/GenBank/DDBJ databases">
        <authorList>
            <person name="Lavstsen T."/>
            <person name="Jespersen J.S."/>
        </authorList>
    </citation>
    <scope>NUCLEOTIDE SEQUENCE</scope>
    <source>
        <tissue evidence="1">Brain</tissue>
    </source>
</reference>
<sequence length="131" mass="14748">MWIPHLPLRFHMDRLGMHLKMIGDVFSNSPGNTVQDVTATMSKLHPQTRVVFKKAEYPHQCSCLPVSAASSEMFHSAPPEHMVTHNHDTTRLTYLALMQVHEEILDSLDIGSLIRSFISANPERKATSTVV</sequence>
<dbReference type="AlphaFoldDB" id="A0A1A8UJL7"/>
<protein>
    <submittedName>
        <fullName evidence="1">Uncharacterized protein</fullName>
    </submittedName>
</protein>
<evidence type="ECO:0000313" key="1">
    <source>
        <dbReference type="EMBL" id="SBS47333.1"/>
    </source>
</evidence>
<gene>
    <name evidence="1" type="primary">Nfu_g_1_003422</name>
</gene>
<organism evidence="1">
    <name type="scientific">Nothobranchius furzeri</name>
    <name type="common">Turquoise killifish</name>
    <dbReference type="NCBI Taxonomy" id="105023"/>
    <lineage>
        <taxon>Eukaryota</taxon>
        <taxon>Metazoa</taxon>
        <taxon>Chordata</taxon>
        <taxon>Craniata</taxon>
        <taxon>Vertebrata</taxon>
        <taxon>Euteleostomi</taxon>
        <taxon>Actinopterygii</taxon>
        <taxon>Neopterygii</taxon>
        <taxon>Teleostei</taxon>
        <taxon>Neoteleostei</taxon>
        <taxon>Acanthomorphata</taxon>
        <taxon>Ovalentaria</taxon>
        <taxon>Atherinomorphae</taxon>
        <taxon>Cyprinodontiformes</taxon>
        <taxon>Nothobranchiidae</taxon>
        <taxon>Nothobranchius</taxon>
    </lineage>
</organism>
<proteinExistence type="predicted"/>
<dbReference type="EMBL" id="HADY01015867">
    <property type="protein sequence ID" value="SBP54352.1"/>
    <property type="molecule type" value="Transcribed_RNA"/>
</dbReference>
<name>A0A1A8UJL7_NOTFU</name>